<evidence type="ECO:0000256" key="1">
    <source>
        <dbReference type="ARBA" id="ARBA00004123"/>
    </source>
</evidence>
<dbReference type="GO" id="GO:0005634">
    <property type="term" value="C:nucleus"/>
    <property type="evidence" value="ECO:0007669"/>
    <property type="project" value="UniProtKB-SubCell"/>
</dbReference>
<reference evidence="7 8" key="1">
    <citation type="submission" date="2022-01" db="EMBL/GenBank/DDBJ databases">
        <authorList>
            <person name="Xiong W."/>
            <person name="Schranz E."/>
        </authorList>
    </citation>
    <scope>NUCLEOTIDE SEQUENCE [LARGE SCALE GENOMIC DNA]</scope>
</reference>
<dbReference type="InterPro" id="IPR045132">
    <property type="entry name" value="UBE4"/>
</dbReference>
<dbReference type="PANTHER" id="PTHR13931:SF2">
    <property type="entry name" value="UBIQUITIN CONJUGATION FACTOR E4 B"/>
    <property type="match status" value="1"/>
</dbReference>
<keyword evidence="8" id="KW-1185">Reference proteome</keyword>
<dbReference type="GO" id="GO:0034450">
    <property type="term" value="F:ubiquitin-ubiquitin ligase activity"/>
    <property type="evidence" value="ECO:0007669"/>
    <property type="project" value="InterPro"/>
</dbReference>
<protein>
    <recommendedName>
        <fullName evidence="6">Ubiquitin conjugation factor E4 core domain-containing protein</fullName>
    </recommendedName>
</protein>
<comment type="caution">
    <text evidence="7">The sequence shown here is derived from an EMBL/GenBank/DDBJ whole genome shotgun (WGS) entry which is preliminary data.</text>
</comment>
<dbReference type="Proteomes" id="UP001157418">
    <property type="component" value="Unassembled WGS sequence"/>
</dbReference>
<evidence type="ECO:0000256" key="3">
    <source>
        <dbReference type="ARBA" id="ARBA00022679"/>
    </source>
</evidence>
<comment type="pathway">
    <text evidence="2">Protein modification; protein ubiquitination.</text>
</comment>
<dbReference type="GO" id="GO:0036503">
    <property type="term" value="P:ERAD pathway"/>
    <property type="evidence" value="ECO:0007669"/>
    <property type="project" value="InterPro"/>
</dbReference>
<evidence type="ECO:0000313" key="8">
    <source>
        <dbReference type="Proteomes" id="UP001157418"/>
    </source>
</evidence>
<accession>A0AAU9NDS4</accession>
<dbReference type="InterPro" id="IPR019474">
    <property type="entry name" value="Ub_conjug_fac_E4_core"/>
</dbReference>
<evidence type="ECO:0000256" key="4">
    <source>
        <dbReference type="ARBA" id="ARBA00022786"/>
    </source>
</evidence>
<feature type="domain" description="Ubiquitin conjugation factor E4 core" evidence="6">
    <location>
        <begin position="138"/>
        <end position="202"/>
    </location>
</feature>
<keyword evidence="4" id="KW-0833">Ubl conjugation pathway</keyword>
<dbReference type="PANTHER" id="PTHR13931">
    <property type="entry name" value="UBIQUITINATION FACTOR E4"/>
    <property type="match status" value="1"/>
</dbReference>
<dbReference type="AlphaFoldDB" id="A0AAU9NDS4"/>
<keyword evidence="3" id="KW-0808">Transferase</keyword>
<proteinExistence type="predicted"/>
<dbReference type="Pfam" id="PF10408">
    <property type="entry name" value="Ufd2P_core"/>
    <property type="match status" value="1"/>
</dbReference>
<evidence type="ECO:0000256" key="5">
    <source>
        <dbReference type="ARBA" id="ARBA00023242"/>
    </source>
</evidence>
<dbReference type="GO" id="GO:0000209">
    <property type="term" value="P:protein polyubiquitination"/>
    <property type="evidence" value="ECO:0007669"/>
    <property type="project" value="TreeGrafter"/>
</dbReference>
<evidence type="ECO:0000256" key="2">
    <source>
        <dbReference type="ARBA" id="ARBA00004906"/>
    </source>
</evidence>
<name>A0AAU9NDS4_9ASTR</name>
<dbReference type="GO" id="GO:0005737">
    <property type="term" value="C:cytoplasm"/>
    <property type="evidence" value="ECO:0007669"/>
    <property type="project" value="TreeGrafter"/>
</dbReference>
<evidence type="ECO:0000313" key="7">
    <source>
        <dbReference type="EMBL" id="CAH1434878.1"/>
    </source>
</evidence>
<sequence>MELVVNQAKKLTVSCYRIHLVSSSVGTFGGGSSGGASYPPGFLDELFRDSDYDSIETILKQLYEDLRGLCPSAHIQGSSSTTMHQGLVDPMPSASSGMFVDLSVVMLRLCEPFLDANSPKKDKIDPKYVFYGSHLDFNPEYIRIPYLRAKMVEVLNCWMPRSGSSSATSTLFEGHQLCVQYLVKNLLKLYVDIEFTGSHTQIHRFMVSQLHHRFMVTQFHRDLQL</sequence>
<evidence type="ECO:0000259" key="6">
    <source>
        <dbReference type="Pfam" id="PF10408"/>
    </source>
</evidence>
<dbReference type="GO" id="GO:0006511">
    <property type="term" value="P:ubiquitin-dependent protein catabolic process"/>
    <property type="evidence" value="ECO:0007669"/>
    <property type="project" value="InterPro"/>
</dbReference>
<gene>
    <name evidence="7" type="ORF">LVIROSA_LOCUS21358</name>
</gene>
<comment type="subcellular location">
    <subcellularLocation>
        <location evidence="1">Nucleus</location>
    </subcellularLocation>
</comment>
<dbReference type="EMBL" id="CAKMRJ010004019">
    <property type="protein sequence ID" value="CAH1434878.1"/>
    <property type="molecule type" value="Genomic_DNA"/>
</dbReference>
<organism evidence="7 8">
    <name type="scientific">Lactuca virosa</name>
    <dbReference type="NCBI Taxonomy" id="75947"/>
    <lineage>
        <taxon>Eukaryota</taxon>
        <taxon>Viridiplantae</taxon>
        <taxon>Streptophyta</taxon>
        <taxon>Embryophyta</taxon>
        <taxon>Tracheophyta</taxon>
        <taxon>Spermatophyta</taxon>
        <taxon>Magnoliopsida</taxon>
        <taxon>eudicotyledons</taxon>
        <taxon>Gunneridae</taxon>
        <taxon>Pentapetalae</taxon>
        <taxon>asterids</taxon>
        <taxon>campanulids</taxon>
        <taxon>Asterales</taxon>
        <taxon>Asteraceae</taxon>
        <taxon>Cichorioideae</taxon>
        <taxon>Cichorieae</taxon>
        <taxon>Lactucinae</taxon>
        <taxon>Lactuca</taxon>
    </lineage>
</organism>
<dbReference type="GO" id="GO:0000151">
    <property type="term" value="C:ubiquitin ligase complex"/>
    <property type="evidence" value="ECO:0007669"/>
    <property type="project" value="InterPro"/>
</dbReference>
<keyword evidence="5" id="KW-0539">Nucleus</keyword>